<dbReference type="InterPro" id="IPR000551">
    <property type="entry name" value="MerR-type_HTH_dom"/>
</dbReference>
<dbReference type="Gene3D" id="1.10.1660.10">
    <property type="match status" value="1"/>
</dbReference>
<dbReference type="PROSITE" id="PS50937">
    <property type="entry name" value="HTH_MERR_2"/>
    <property type="match status" value="1"/>
</dbReference>
<evidence type="ECO:0000313" key="3">
    <source>
        <dbReference type="EMBL" id="CQR74433.1"/>
    </source>
</evidence>
<dbReference type="InterPro" id="IPR047057">
    <property type="entry name" value="MerR_fam"/>
</dbReference>
<dbReference type="SMART" id="SM00422">
    <property type="entry name" value="HTH_MERR"/>
    <property type="match status" value="1"/>
</dbReference>
<dbReference type="Proteomes" id="UP000049855">
    <property type="component" value="Unassembled WGS sequence"/>
</dbReference>
<accession>A0A0U1L5J4</accession>
<keyword evidence="1" id="KW-0238">DNA-binding</keyword>
<evidence type="ECO:0000256" key="1">
    <source>
        <dbReference type="ARBA" id="ARBA00023125"/>
    </source>
</evidence>
<protein>
    <submittedName>
        <fullName evidence="3">Transcriptional regulator, MerR family</fullName>
    </submittedName>
</protein>
<dbReference type="Pfam" id="PF13411">
    <property type="entry name" value="MerR_1"/>
    <property type="match status" value="1"/>
</dbReference>
<dbReference type="PANTHER" id="PTHR30204">
    <property type="entry name" value="REDOX-CYCLING DRUG-SENSING TRANSCRIPTIONAL ACTIVATOR SOXR"/>
    <property type="match status" value="1"/>
</dbReference>
<reference evidence="4" key="1">
    <citation type="submission" date="2015-03" db="EMBL/GenBank/DDBJ databases">
        <authorList>
            <person name="Nijsse Bart"/>
        </authorList>
    </citation>
    <scope>NUCLEOTIDE SEQUENCE [LARGE SCALE GENOMIC DNA]</scope>
</reference>
<dbReference type="GO" id="GO:0003700">
    <property type="term" value="F:DNA-binding transcription factor activity"/>
    <property type="evidence" value="ECO:0007669"/>
    <property type="project" value="InterPro"/>
</dbReference>
<organism evidence="3 4">
    <name type="scientific">Sporomusa ovata</name>
    <dbReference type="NCBI Taxonomy" id="2378"/>
    <lineage>
        <taxon>Bacteria</taxon>
        <taxon>Bacillati</taxon>
        <taxon>Bacillota</taxon>
        <taxon>Negativicutes</taxon>
        <taxon>Selenomonadales</taxon>
        <taxon>Sporomusaceae</taxon>
        <taxon>Sporomusa</taxon>
    </lineage>
</organism>
<keyword evidence="4" id="KW-1185">Reference proteome</keyword>
<dbReference type="SUPFAM" id="SSF46955">
    <property type="entry name" value="Putative DNA-binding domain"/>
    <property type="match status" value="1"/>
</dbReference>
<dbReference type="Gene3D" id="3.20.80.10">
    <property type="entry name" value="Regulatory factor, effector binding domain"/>
    <property type="match status" value="1"/>
</dbReference>
<dbReference type="RefSeq" id="WP_021170428.1">
    <property type="nucleotide sequence ID" value="NZ_CTRP01000014.1"/>
</dbReference>
<dbReference type="EMBL" id="CTRP01000014">
    <property type="protein sequence ID" value="CQR74433.1"/>
    <property type="molecule type" value="Genomic_DNA"/>
</dbReference>
<dbReference type="PANTHER" id="PTHR30204:SF85">
    <property type="entry name" value="MULTIDRUG-EFFLUX TRANSPORTER 2 REGULATOR"/>
    <property type="match status" value="1"/>
</dbReference>
<dbReference type="AlphaFoldDB" id="A0A0U1L5J4"/>
<evidence type="ECO:0000259" key="2">
    <source>
        <dbReference type="PROSITE" id="PS50937"/>
    </source>
</evidence>
<name>A0A0U1L5J4_9FIRM</name>
<proteinExistence type="predicted"/>
<gene>
    <name evidence="3" type="ORF">SpAn4DRAFT_0895</name>
</gene>
<dbReference type="GO" id="GO:0003677">
    <property type="term" value="F:DNA binding"/>
    <property type="evidence" value="ECO:0007669"/>
    <property type="project" value="UniProtKB-KW"/>
</dbReference>
<dbReference type="InterPro" id="IPR009061">
    <property type="entry name" value="DNA-bd_dom_put_sf"/>
</dbReference>
<dbReference type="InterPro" id="IPR011256">
    <property type="entry name" value="Reg_factor_effector_dom_sf"/>
</dbReference>
<sequence>MSDKSKSYFTIGEFAQLFEISKQTLFYYEKNNIFAPKLIEDNGYRYYSLDQYFVFEIIITLRKLGVSLKEISTYVTNRNIDSLQQLFADKLLEYDVQLELLQRNRNNLRVHLERLQQAKEIRCNRITLENCEEEYFVADDFSALQGSMKEQVKLIARHNLPFAKNEIFNEYHMGYILPQEDLLAENYLAITRIFTRISYPDEYAKALIKPKGLYAKIATPDGYHANYKSAIKKLFDFIKLNELEIIGDAYICQLRNYWATANPDEYVTQIAIQVDYNN</sequence>
<feature type="domain" description="HTH merR-type" evidence="2">
    <location>
        <begin position="8"/>
        <end position="77"/>
    </location>
</feature>
<dbReference type="SUPFAM" id="SSF55136">
    <property type="entry name" value="Probable bacterial effector-binding domain"/>
    <property type="match status" value="1"/>
</dbReference>
<evidence type="ECO:0000313" key="4">
    <source>
        <dbReference type="Proteomes" id="UP000049855"/>
    </source>
</evidence>